<dbReference type="AlphaFoldDB" id="A0A2T5US61"/>
<comment type="caution">
    <text evidence="6">The sequence shown here is derived from an EMBL/GenBank/DDBJ whole genome shotgun (WGS) entry which is preliminary data.</text>
</comment>
<name>A0A2T5US61_9HYPH</name>
<proteinExistence type="inferred from homology"/>
<dbReference type="EMBL" id="QAYG01000014">
    <property type="protein sequence ID" value="PTW54338.1"/>
    <property type="molecule type" value="Genomic_DNA"/>
</dbReference>
<evidence type="ECO:0000256" key="1">
    <source>
        <dbReference type="ARBA" id="ARBA00022723"/>
    </source>
</evidence>
<dbReference type="InterPro" id="IPR029052">
    <property type="entry name" value="Metallo-depent_PP-like"/>
</dbReference>
<accession>A0A2T5US61</accession>
<dbReference type="GO" id="GO:0004112">
    <property type="term" value="F:cyclic-nucleotide phosphodiesterase activity"/>
    <property type="evidence" value="ECO:0007669"/>
    <property type="project" value="InterPro"/>
</dbReference>
<dbReference type="OrthoDB" id="651281at2"/>
<dbReference type="Gene3D" id="3.60.21.40">
    <property type="entry name" value="GpdQ, catalytic alpha/beta sandwich domain"/>
    <property type="match status" value="1"/>
</dbReference>
<dbReference type="InterPro" id="IPR004843">
    <property type="entry name" value="Calcineurin-like_PHP"/>
</dbReference>
<feature type="domain" description="Calcineurin-like phosphoesterase" evidence="5">
    <location>
        <begin position="1"/>
        <end position="197"/>
    </location>
</feature>
<evidence type="ECO:0000256" key="3">
    <source>
        <dbReference type="ARBA" id="ARBA00023004"/>
    </source>
</evidence>
<keyword evidence="2" id="KW-0378">Hydrolase</keyword>
<protein>
    <submittedName>
        <fullName evidence="6">3',5'-cyclic AMP phosphodiesterase CpdA</fullName>
    </submittedName>
</protein>
<dbReference type="InterPro" id="IPR042283">
    <property type="entry name" value="GpdQ_catalytic"/>
</dbReference>
<reference evidence="6 7" key="1">
    <citation type="submission" date="2018-04" db="EMBL/GenBank/DDBJ databases">
        <title>Genomic Encyclopedia of Archaeal and Bacterial Type Strains, Phase II (KMG-II): from individual species to whole genera.</title>
        <authorList>
            <person name="Goeker M."/>
        </authorList>
    </citation>
    <scope>NUCLEOTIDE SEQUENCE [LARGE SCALE GENOMIC DNA]</scope>
    <source>
        <strain evidence="6 7">DSM 23382</strain>
    </source>
</reference>
<dbReference type="Gene3D" id="3.30.750.180">
    <property type="entry name" value="GpdQ, beta-strand dimerisation domain"/>
    <property type="match status" value="1"/>
</dbReference>
<organism evidence="6 7">
    <name type="scientific">Breoghania corrubedonensis</name>
    <dbReference type="NCBI Taxonomy" id="665038"/>
    <lineage>
        <taxon>Bacteria</taxon>
        <taxon>Pseudomonadati</taxon>
        <taxon>Pseudomonadota</taxon>
        <taxon>Alphaproteobacteria</taxon>
        <taxon>Hyphomicrobiales</taxon>
        <taxon>Stappiaceae</taxon>
        <taxon>Breoghania</taxon>
    </lineage>
</organism>
<sequence length="257" mass="28227">MLIAQISDSHFLVPPGRLAGRFETAAAFERLMGSLANLAVRPDLILFSGDLGELATREEYFAIGQGLRRLEVPVLAVPGNHDLREPMWSELGDMLGRTEDGFLCVSDDRFPMAVIGLDTLVEGEPHGELCRSRLAWLEAQLEKARGMPALLFMHHPPLQTGLEAMDRIGLRSGAAELERFIRAHGGVQAILCGHMHRAIQGQLGGVPVRVAPSVSHQIAFDIRDGEPYRFSDEPPQFMMHLWQPGSGFVSHVVPVNG</sequence>
<dbReference type="PANTHER" id="PTHR42988">
    <property type="entry name" value="PHOSPHOHYDROLASE"/>
    <property type="match status" value="1"/>
</dbReference>
<dbReference type="SUPFAM" id="SSF56300">
    <property type="entry name" value="Metallo-dependent phosphatases"/>
    <property type="match status" value="1"/>
</dbReference>
<keyword evidence="3" id="KW-0408">Iron</keyword>
<keyword evidence="7" id="KW-1185">Reference proteome</keyword>
<dbReference type="Pfam" id="PF00149">
    <property type="entry name" value="Metallophos"/>
    <property type="match status" value="1"/>
</dbReference>
<evidence type="ECO:0000259" key="5">
    <source>
        <dbReference type="Pfam" id="PF00149"/>
    </source>
</evidence>
<evidence type="ECO:0000256" key="2">
    <source>
        <dbReference type="ARBA" id="ARBA00022801"/>
    </source>
</evidence>
<keyword evidence="1" id="KW-0479">Metal-binding</keyword>
<dbReference type="CDD" id="cd07402">
    <property type="entry name" value="MPP_GpdQ"/>
    <property type="match status" value="1"/>
</dbReference>
<evidence type="ECO:0000313" key="7">
    <source>
        <dbReference type="Proteomes" id="UP000244081"/>
    </source>
</evidence>
<evidence type="ECO:0000313" key="6">
    <source>
        <dbReference type="EMBL" id="PTW54338.1"/>
    </source>
</evidence>
<comment type="similarity">
    <text evidence="4">Belongs to the cyclic nucleotide phosphodiesterase class-III family.</text>
</comment>
<dbReference type="RefSeq" id="WP_107991961.1">
    <property type="nucleotide sequence ID" value="NZ_QAYG01000014.1"/>
</dbReference>
<dbReference type="InterPro" id="IPR042281">
    <property type="entry name" value="GpdQ_beta-strand"/>
</dbReference>
<dbReference type="InterPro" id="IPR050884">
    <property type="entry name" value="CNP_phosphodiesterase-III"/>
</dbReference>
<dbReference type="PANTHER" id="PTHR42988:SF2">
    <property type="entry name" value="CYCLIC NUCLEOTIDE PHOSPHODIESTERASE CBUA0032-RELATED"/>
    <property type="match status" value="1"/>
</dbReference>
<evidence type="ECO:0000256" key="4">
    <source>
        <dbReference type="ARBA" id="ARBA00025742"/>
    </source>
</evidence>
<dbReference type="GO" id="GO:0046872">
    <property type="term" value="F:metal ion binding"/>
    <property type="evidence" value="ECO:0007669"/>
    <property type="project" value="UniProtKB-KW"/>
</dbReference>
<dbReference type="Proteomes" id="UP000244081">
    <property type="component" value="Unassembled WGS sequence"/>
</dbReference>
<gene>
    <name evidence="6" type="ORF">C8N35_11419</name>
</gene>
<dbReference type="InterPro" id="IPR026575">
    <property type="entry name" value="GpdQ/CpdA-like"/>
</dbReference>